<dbReference type="Pfam" id="PF25583">
    <property type="entry name" value="WCX"/>
    <property type="match status" value="1"/>
</dbReference>
<evidence type="ECO:0000256" key="3">
    <source>
        <dbReference type="ARBA" id="ARBA00023163"/>
    </source>
</evidence>
<dbReference type="Pfam" id="PF13280">
    <property type="entry name" value="WYL"/>
    <property type="match status" value="1"/>
</dbReference>
<dbReference type="InterPro" id="IPR013196">
    <property type="entry name" value="HTH_11"/>
</dbReference>
<dbReference type="Proteomes" id="UP001235133">
    <property type="component" value="Unassembled WGS sequence"/>
</dbReference>
<dbReference type="InterPro" id="IPR036390">
    <property type="entry name" value="WH_DNA-bd_sf"/>
</dbReference>
<dbReference type="PANTHER" id="PTHR34580">
    <property type="match status" value="1"/>
</dbReference>
<dbReference type="PIRSF" id="PIRSF016838">
    <property type="entry name" value="PafC"/>
    <property type="match status" value="1"/>
</dbReference>
<keyword evidence="3" id="KW-0804">Transcription</keyword>
<name>A0ABU0YVN9_9MICO</name>
<dbReference type="Pfam" id="PF08279">
    <property type="entry name" value="HTH_11"/>
    <property type="match status" value="1"/>
</dbReference>
<keyword evidence="6" id="KW-1185">Reference proteome</keyword>
<proteinExistence type="predicted"/>
<dbReference type="RefSeq" id="WP_308865793.1">
    <property type="nucleotide sequence ID" value="NZ_JAVFWO010000001.1"/>
</dbReference>
<evidence type="ECO:0000256" key="2">
    <source>
        <dbReference type="ARBA" id="ARBA00023125"/>
    </source>
</evidence>
<dbReference type="PROSITE" id="PS52050">
    <property type="entry name" value="WYL"/>
    <property type="match status" value="1"/>
</dbReference>
<evidence type="ECO:0000313" key="6">
    <source>
        <dbReference type="Proteomes" id="UP001235133"/>
    </source>
</evidence>
<dbReference type="InterPro" id="IPR036388">
    <property type="entry name" value="WH-like_DNA-bd_sf"/>
</dbReference>
<dbReference type="InterPro" id="IPR026881">
    <property type="entry name" value="WYL_dom"/>
</dbReference>
<dbReference type="PROSITE" id="PS00894">
    <property type="entry name" value="HTH_DEOR_1"/>
    <property type="match status" value="1"/>
</dbReference>
<keyword evidence="1" id="KW-0805">Transcription regulation</keyword>
<dbReference type="PANTHER" id="PTHR34580:SF3">
    <property type="entry name" value="PROTEIN PAFB"/>
    <property type="match status" value="1"/>
</dbReference>
<dbReference type="InterPro" id="IPR051534">
    <property type="entry name" value="CBASS_pafABC_assoc_protein"/>
</dbReference>
<dbReference type="InterPro" id="IPR028349">
    <property type="entry name" value="PafC-like"/>
</dbReference>
<dbReference type="SUPFAM" id="SSF46785">
    <property type="entry name" value="Winged helix' DNA-binding domain"/>
    <property type="match status" value="1"/>
</dbReference>
<reference evidence="5 6" key="1">
    <citation type="submission" date="2023-08" db="EMBL/GenBank/DDBJ databases">
        <title>Microbacterium psychrotolerans sp. nov., a psychrotolerant bacterium isolated from soil in Heilongjiang Province, China.</title>
        <authorList>
            <person name="An P."/>
            <person name="Zhao D."/>
            <person name="Xiang H."/>
        </authorList>
    </citation>
    <scope>NUCLEOTIDE SEQUENCE [LARGE SCALE GENOMIC DNA]</scope>
    <source>
        <strain evidence="5 6">QXD-8</strain>
    </source>
</reference>
<keyword evidence="2" id="KW-0238">DNA-binding</keyword>
<feature type="domain" description="HTH deoR-type" evidence="4">
    <location>
        <begin position="4"/>
        <end position="59"/>
    </location>
</feature>
<evidence type="ECO:0000313" key="5">
    <source>
        <dbReference type="EMBL" id="MDQ7876398.1"/>
    </source>
</evidence>
<accession>A0ABU0YVN9</accession>
<dbReference type="Gene3D" id="1.10.10.10">
    <property type="entry name" value="Winged helix-like DNA-binding domain superfamily/Winged helix DNA-binding domain"/>
    <property type="match status" value="1"/>
</dbReference>
<dbReference type="PROSITE" id="PS51000">
    <property type="entry name" value="HTH_DEOR_2"/>
    <property type="match status" value="1"/>
</dbReference>
<protein>
    <submittedName>
        <fullName evidence="5">WYL domain-containing protein</fullName>
    </submittedName>
</protein>
<sequence length="338" mass="37017">MPKTSSRVLTLLSLLQTRRDWPGRALAERLDVSARTVRRDVDRLRELGYRIRASKGPDGGYRLEAGDELPPLLFDDEQAVALSVALQAAALSAAGIEEAALRALTSVRQVMPVRLRHRLEALRFTTVVDAAVPVAQDTLVEVSAAIRACEELRFDYARVGDRPGADLSPVPRRVQPHHLIAAQGRWYLIGWDAGREDWRVHRVDRMTLRSHRGARFTPRVVPGGDSHAFLRGRFRGATDGEKWPCRGKVVLRAPASRVIPFVSDGVVEPVGADSCLVELGAWSWGALAALLLRFEVDVEVVEPPELTAAFAEIGQRVSIAAGGERRGERSPQGSASAV</sequence>
<comment type="caution">
    <text evidence="5">The sequence shown here is derived from an EMBL/GenBank/DDBJ whole genome shotgun (WGS) entry which is preliminary data.</text>
</comment>
<dbReference type="InterPro" id="IPR001034">
    <property type="entry name" value="DeoR_HTH"/>
</dbReference>
<dbReference type="EMBL" id="JAVFWO010000001">
    <property type="protein sequence ID" value="MDQ7876398.1"/>
    <property type="molecule type" value="Genomic_DNA"/>
</dbReference>
<evidence type="ECO:0000256" key="1">
    <source>
        <dbReference type="ARBA" id="ARBA00023015"/>
    </source>
</evidence>
<dbReference type="InterPro" id="IPR057727">
    <property type="entry name" value="WCX_dom"/>
</dbReference>
<dbReference type="InterPro" id="IPR018356">
    <property type="entry name" value="Tscrpt_reg_HTH_DeoR_CS"/>
</dbReference>
<evidence type="ECO:0000259" key="4">
    <source>
        <dbReference type="PROSITE" id="PS51000"/>
    </source>
</evidence>
<gene>
    <name evidence="5" type="ORF">Q9R08_00270</name>
</gene>
<organism evidence="5 6">
    <name type="scientific">Microbacterium psychrotolerans</name>
    <dbReference type="NCBI Taxonomy" id="3068321"/>
    <lineage>
        <taxon>Bacteria</taxon>
        <taxon>Bacillati</taxon>
        <taxon>Actinomycetota</taxon>
        <taxon>Actinomycetes</taxon>
        <taxon>Micrococcales</taxon>
        <taxon>Microbacteriaceae</taxon>
        <taxon>Microbacterium</taxon>
    </lineage>
</organism>